<evidence type="ECO:0000313" key="3">
    <source>
        <dbReference type="EMBL" id="KAE9993761.1"/>
    </source>
</evidence>
<feature type="signal peptide" evidence="2">
    <location>
        <begin position="1"/>
        <end position="20"/>
    </location>
</feature>
<accession>A0A8H3ZJ42</accession>
<keyword evidence="4" id="KW-1185">Reference proteome</keyword>
<feature type="region of interest" description="Disordered" evidence="1">
    <location>
        <begin position="39"/>
        <end position="114"/>
    </location>
</feature>
<organism evidence="3 4">
    <name type="scientific">Venturia inaequalis</name>
    <name type="common">Apple scab fungus</name>
    <dbReference type="NCBI Taxonomy" id="5025"/>
    <lineage>
        <taxon>Eukaryota</taxon>
        <taxon>Fungi</taxon>
        <taxon>Dikarya</taxon>
        <taxon>Ascomycota</taxon>
        <taxon>Pezizomycotina</taxon>
        <taxon>Dothideomycetes</taxon>
        <taxon>Pleosporomycetidae</taxon>
        <taxon>Venturiales</taxon>
        <taxon>Venturiaceae</taxon>
        <taxon>Venturia</taxon>
    </lineage>
</organism>
<feature type="chain" id="PRO_5034339731" evidence="2">
    <location>
        <begin position="21"/>
        <end position="114"/>
    </location>
</feature>
<evidence type="ECO:0000256" key="2">
    <source>
        <dbReference type="SAM" id="SignalP"/>
    </source>
</evidence>
<dbReference type="AlphaFoldDB" id="A0A8H3ZJ42"/>
<name>A0A8H3ZJ42_VENIN</name>
<evidence type="ECO:0000256" key="1">
    <source>
        <dbReference type="SAM" id="MobiDB-lite"/>
    </source>
</evidence>
<evidence type="ECO:0000313" key="4">
    <source>
        <dbReference type="Proteomes" id="UP000490939"/>
    </source>
</evidence>
<protein>
    <submittedName>
        <fullName evidence="3">Uncharacterized protein</fullName>
    </submittedName>
</protein>
<proteinExistence type="predicted"/>
<comment type="caution">
    <text evidence="3">The sequence shown here is derived from an EMBL/GenBank/DDBJ whole genome shotgun (WGS) entry which is preliminary data.</text>
</comment>
<dbReference type="Proteomes" id="UP000490939">
    <property type="component" value="Unassembled WGS sequence"/>
</dbReference>
<keyword evidence="2" id="KW-0732">Signal</keyword>
<gene>
    <name evidence="3" type="ORF">EG327_003523</name>
</gene>
<sequence>MYSSKVLFFVAALFSVGSLAAPVVVPGVGFSERNTIAPLTERDPQATWHGKGVAGKREAEASPQATWHGKGVSGKREAEASPQATWHGKGVSGKREAEANPQATWHGKGVAGKA</sequence>
<dbReference type="EMBL" id="WNWR01000022">
    <property type="protein sequence ID" value="KAE9993761.1"/>
    <property type="molecule type" value="Genomic_DNA"/>
</dbReference>
<reference evidence="3 4" key="1">
    <citation type="submission" date="2019-07" db="EMBL/GenBank/DDBJ databases">
        <title>Venturia inaequalis Genome Resource.</title>
        <authorList>
            <person name="Lichtner F.J."/>
        </authorList>
    </citation>
    <scope>NUCLEOTIDE SEQUENCE [LARGE SCALE GENOMIC DNA]</scope>
    <source>
        <strain evidence="3 4">DMI_063113</strain>
    </source>
</reference>